<proteinExistence type="predicted"/>
<reference evidence="1" key="2">
    <citation type="journal article" date="2021" name="PeerJ">
        <title>Extensive microbial diversity within the chicken gut microbiome revealed by metagenomics and culture.</title>
        <authorList>
            <person name="Gilroy R."/>
            <person name="Ravi A."/>
            <person name="Getino M."/>
            <person name="Pursley I."/>
            <person name="Horton D.L."/>
            <person name="Alikhan N.F."/>
            <person name="Baker D."/>
            <person name="Gharbi K."/>
            <person name="Hall N."/>
            <person name="Watson M."/>
            <person name="Adriaenssens E.M."/>
            <person name="Foster-Nyarko E."/>
            <person name="Jarju S."/>
            <person name="Secka A."/>
            <person name="Antonio M."/>
            <person name="Oren A."/>
            <person name="Chaudhuri R.R."/>
            <person name="La Ragione R."/>
            <person name="Hildebrand F."/>
            <person name="Pallen M.J."/>
        </authorList>
    </citation>
    <scope>NUCLEOTIDE SEQUENCE</scope>
    <source>
        <strain evidence="1">CHK33-4379</strain>
    </source>
</reference>
<reference evidence="1" key="1">
    <citation type="submission" date="2020-10" db="EMBL/GenBank/DDBJ databases">
        <authorList>
            <person name="Gilroy R."/>
        </authorList>
    </citation>
    <scope>NUCLEOTIDE SEQUENCE</scope>
    <source>
        <strain evidence="1">CHK33-4379</strain>
    </source>
</reference>
<comment type="caution">
    <text evidence="1">The sequence shown here is derived from an EMBL/GenBank/DDBJ whole genome shotgun (WGS) entry which is preliminary data.</text>
</comment>
<protein>
    <recommendedName>
        <fullName evidence="3">Condensation domain-containing protein</fullName>
    </recommendedName>
</protein>
<evidence type="ECO:0008006" key="3">
    <source>
        <dbReference type="Google" id="ProtNLM"/>
    </source>
</evidence>
<accession>A0A9D1GTC7</accession>
<gene>
    <name evidence="1" type="ORF">IAC39_03995</name>
</gene>
<dbReference type="Proteomes" id="UP000824136">
    <property type="component" value="Unassembled WGS sequence"/>
</dbReference>
<sequence>MGSIFHDIYDFLKNNEKEMLIQKSGSTMESSNEKIRSGQSYLYKKYGMESEVIEVRFKQKVSGSFLNQALLQTCRRYPYINTKLIEKNGDFYIVQNEQSMIARRTKQLVRLGHISCGYHLVDITYYDDSIFVSFHHALCDGRGIMPFIETLIYYYCNLKYGSKKPPEGVRLAEDPLLPGETVDPFLQEYDFDQNKKFIELSRDAYAIPENVPSEEITNYRYEVKIPAEQYMKLCKKNNATPVILLSLLMSRAITELYPDYDKPVNANIATDMREALDCPNTFKNCVKSMILPYSREFSKKTLTEQATEYREILKAQRDRDFCRKEANAMLGLFDKLDSFNSYEEKQKMMAFFEGMTLNTYIISYLGQFKLGENAQYIDEIHLYNSGTTGLGINMISCGEYFVLDFKQNFASDKYVKAFTAQIDKLGVVYHISAVIPFITPGDSVIKRS</sequence>
<organism evidence="1 2">
    <name type="scientific">Candidatus Faeciplasma pullistercoris</name>
    <dbReference type="NCBI Taxonomy" id="2840800"/>
    <lineage>
        <taxon>Bacteria</taxon>
        <taxon>Bacillati</taxon>
        <taxon>Bacillota</taxon>
        <taxon>Clostridia</taxon>
        <taxon>Eubacteriales</taxon>
        <taxon>Oscillospiraceae</taxon>
        <taxon>Oscillospiraceae incertae sedis</taxon>
        <taxon>Candidatus Faeciplasma</taxon>
    </lineage>
</organism>
<name>A0A9D1GTC7_9FIRM</name>
<evidence type="ECO:0000313" key="1">
    <source>
        <dbReference type="EMBL" id="HIT58856.1"/>
    </source>
</evidence>
<evidence type="ECO:0000313" key="2">
    <source>
        <dbReference type="Proteomes" id="UP000824136"/>
    </source>
</evidence>
<dbReference type="SUPFAM" id="SSF52777">
    <property type="entry name" value="CoA-dependent acyltransferases"/>
    <property type="match status" value="1"/>
</dbReference>
<dbReference type="EMBL" id="DVLL01000015">
    <property type="protein sequence ID" value="HIT58856.1"/>
    <property type="molecule type" value="Genomic_DNA"/>
</dbReference>
<dbReference type="AlphaFoldDB" id="A0A9D1GTC7"/>